<feature type="binding site" evidence="8">
    <location>
        <position position="188"/>
    </location>
    <ligand>
        <name>ATP</name>
        <dbReference type="ChEBI" id="CHEBI:30616"/>
    </ligand>
</feature>
<dbReference type="STRING" id="29172.A0A0D8XQU0"/>
<dbReference type="Gene3D" id="3.30.505.10">
    <property type="entry name" value="SH2 domain"/>
    <property type="match status" value="1"/>
</dbReference>
<evidence type="ECO:0000256" key="4">
    <source>
        <dbReference type="ARBA" id="ARBA00022840"/>
    </source>
</evidence>
<dbReference type="SUPFAM" id="SSF56112">
    <property type="entry name" value="Protein kinase-like (PK-like)"/>
    <property type="match status" value="1"/>
</dbReference>
<dbReference type="Gene3D" id="3.30.200.20">
    <property type="entry name" value="Phosphorylase Kinase, domain 1"/>
    <property type="match status" value="1"/>
</dbReference>
<reference evidence="12 13" key="1">
    <citation type="submission" date="2013-11" db="EMBL/GenBank/DDBJ databases">
        <title>Draft genome of the bovine lungworm Dictyocaulus viviparus.</title>
        <authorList>
            <person name="Mitreva M."/>
        </authorList>
    </citation>
    <scope>NUCLEOTIDE SEQUENCE [LARGE SCALE GENOMIC DNA]</scope>
    <source>
        <strain evidence="12 13">HannoverDv2000</strain>
    </source>
</reference>
<gene>
    <name evidence="12" type="ORF">DICVIV_07074</name>
</gene>
<evidence type="ECO:0000259" key="10">
    <source>
        <dbReference type="PROSITE" id="PS50001"/>
    </source>
</evidence>
<protein>
    <recommendedName>
        <fullName evidence="9">Tyrosine-protein kinase</fullName>
        <ecNumber evidence="9">2.7.10.2</ecNumber>
    </recommendedName>
</protein>
<keyword evidence="5 9" id="KW-0829">Tyrosine-protein kinase</keyword>
<keyword evidence="4 8" id="KW-0067">ATP-binding</keyword>
<keyword evidence="2 8" id="KW-0547">Nucleotide-binding</keyword>
<dbReference type="AlphaFoldDB" id="A0A0D8XQU0"/>
<dbReference type="InterPro" id="IPR001245">
    <property type="entry name" value="Ser-Thr/Tyr_kinase_cat_dom"/>
</dbReference>
<dbReference type="InterPro" id="IPR036860">
    <property type="entry name" value="SH2_dom_sf"/>
</dbReference>
<evidence type="ECO:0000256" key="1">
    <source>
        <dbReference type="ARBA" id="ARBA00022679"/>
    </source>
</evidence>
<dbReference type="InterPro" id="IPR008266">
    <property type="entry name" value="Tyr_kinase_AS"/>
</dbReference>
<reference evidence="13" key="2">
    <citation type="journal article" date="2016" name="Sci. Rep.">
        <title>Dictyocaulus viviparus genome, variome and transcriptome elucidate lungworm biology and support future intervention.</title>
        <authorList>
            <person name="McNulty S.N."/>
            <person name="Strube C."/>
            <person name="Rosa B.A."/>
            <person name="Martin J.C."/>
            <person name="Tyagi R."/>
            <person name="Choi Y.J."/>
            <person name="Wang Q."/>
            <person name="Hallsworth Pepin K."/>
            <person name="Zhang X."/>
            <person name="Ozersky P."/>
            <person name="Wilson R.K."/>
            <person name="Sternberg P.W."/>
            <person name="Gasser R.B."/>
            <person name="Mitreva M."/>
        </authorList>
    </citation>
    <scope>NUCLEOTIDE SEQUENCE [LARGE SCALE GENOMIC DNA]</scope>
    <source>
        <strain evidence="13">HannoverDv2000</strain>
    </source>
</reference>
<dbReference type="InterPro" id="IPR011009">
    <property type="entry name" value="Kinase-like_dom_sf"/>
</dbReference>
<dbReference type="PROSITE" id="PS50011">
    <property type="entry name" value="PROTEIN_KINASE_DOM"/>
    <property type="match status" value="1"/>
</dbReference>
<dbReference type="SMART" id="SM00252">
    <property type="entry name" value="SH2"/>
    <property type="match status" value="1"/>
</dbReference>
<dbReference type="CDD" id="cd00192">
    <property type="entry name" value="PTKc"/>
    <property type="match status" value="1"/>
</dbReference>
<dbReference type="EC" id="2.7.10.2" evidence="9"/>
<comment type="similarity">
    <text evidence="9">Belongs to the protein kinase superfamily. Tyr protein kinase family.</text>
</comment>
<evidence type="ECO:0000256" key="8">
    <source>
        <dbReference type="PROSITE-ProRule" id="PRU10141"/>
    </source>
</evidence>
<organism evidence="12 13">
    <name type="scientific">Dictyocaulus viviparus</name>
    <name type="common">Bovine lungworm</name>
    <dbReference type="NCBI Taxonomy" id="29172"/>
    <lineage>
        <taxon>Eukaryota</taxon>
        <taxon>Metazoa</taxon>
        <taxon>Ecdysozoa</taxon>
        <taxon>Nematoda</taxon>
        <taxon>Chromadorea</taxon>
        <taxon>Rhabditida</taxon>
        <taxon>Rhabditina</taxon>
        <taxon>Rhabditomorpha</taxon>
        <taxon>Strongyloidea</taxon>
        <taxon>Metastrongylidae</taxon>
        <taxon>Dictyocaulus</taxon>
    </lineage>
</organism>
<evidence type="ECO:0000256" key="9">
    <source>
        <dbReference type="RuleBase" id="RU362096"/>
    </source>
</evidence>
<accession>A0A0D8XQU0</accession>
<dbReference type="InterPro" id="IPR050198">
    <property type="entry name" value="Non-receptor_tyrosine_kinases"/>
</dbReference>
<dbReference type="InterPro" id="IPR000719">
    <property type="entry name" value="Prot_kinase_dom"/>
</dbReference>
<dbReference type="InterPro" id="IPR000980">
    <property type="entry name" value="SH2"/>
</dbReference>
<evidence type="ECO:0000256" key="7">
    <source>
        <dbReference type="PROSITE-ProRule" id="PRU00191"/>
    </source>
</evidence>
<name>A0A0D8XQU0_DICVI</name>
<dbReference type="GO" id="GO:0005524">
    <property type="term" value="F:ATP binding"/>
    <property type="evidence" value="ECO:0007669"/>
    <property type="project" value="UniProtKB-UniRule"/>
</dbReference>
<evidence type="ECO:0000313" key="12">
    <source>
        <dbReference type="EMBL" id="KJH46880.1"/>
    </source>
</evidence>
<dbReference type="EMBL" id="KN716331">
    <property type="protein sequence ID" value="KJH46880.1"/>
    <property type="molecule type" value="Genomic_DNA"/>
</dbReference>
<dbReference type="InterPro" id="IPR017441">
    <property type="entry name" value="Protein_kinase_ATP_BS"/>
</dbReference>
<evidence type="ECO:0000256" key="6">
    <source>
        <dbReference type="ARBA" id="ARBA00051245"/>
    </source>
</evidence>
<dbReference type="PROSITE" id="PS50001">
    <property type="entry name" value="SH2"/>
    <property type="match status" value="1"/>
</dbReference>
<sequence length="503" mass="58356">MDDVGDSIFEANYIQTEEKSTKESKNLSLLVDSELEKMLSDLEKEEWYHGCLPYEDIVGLMKSDGDFLIRALEPEGDRTAMACITAKWDGNVRDYPVHNLRTGEERLFTIDGLNKESNIMALVKRHHQQGIPIDKNVRLKKPVPKQRWELSSNKIKLVTKIGAGQFGEIWQGTMRENDKEPPIEVAVKVKKVNDENKEKMDEMYKEARLMRQYKHKNIVRFYGLVYQSGDKVMIVMELVNGGGLDDYLRKRKKKNKYVTIKEKIGYAIDVAIGLVYLHSKGCMHRDIACRNCLIDLKRNIVKITDFGLSKQAETYKIKGHERLPLRWQAPEVISTRTYTAKCDVYSYGILVWEIFNDAQQPFTGMDVKTVKSKIIDPKFRPPVDPRLPIVIQRVMRSCWRADPKRRPNMEQTARYLIYAPPKLTRKVPLFNQIDNRLVHITISNSSYKDRNITISIGFIDFIDLLAMFDTKHSTEINSESIRCNVVRMKIGVKFLEKHPDLHL</sequence>
<comment type="catalytic activity">
    <reaction evidence="6 9">
        <text>L-tyrosyl-[protein] + ATP = O-phospho-L-tyrosyl-[protein] + ADP + H(+)</text>
        <dbReference type="Rhea" id="RHEA:10596"/>
        <dbReference type="Rhea" id="RHEA-COMP:10136"/>
        <dbReference type="Rhea" id="RHEA-COMP:20101"/>
        <dbReference type="ChEBI" id="CHEBI:15378"/>
        <dbReference type="ChEBI" id="CHEBI:30616"/>
        <dbReference type="ChEBI" id="CHEBI:46858"/>
        <dbReference type="ChEBI" id="CHEBI:61978"/>
        <dbReference type="ChEBI" id="CHEBI:456216"/>
        <dbReference type="EC" id="2.7.10.2"/>
    </reaction>
</comment>
<proteinExistence type="inferred from homology"/>
<feature type="domain" description="SH2" evidence="10">
    <location>
        <begin position="47"/>
        <end position="143"/>
    </location>
</feature>
<evidence type="ECO:0000313" key="13">
    <source>
        <dbReference type="Proteomes" id="UP000053766"/>
    </source>
</evidence>
<dbReference type="GO" id="GO:0004715">
    <property type="term" value="F:non-membrane spanning protein tyrosine kinase activity"/>
    <property type="evidence" value="ECO:0007669"/>
    <property type="project" value="UniProtKB-EC"/>
</dbReference>
<dbReference type="PANTHER" id="PTHR24418">
    <property type="entry name" value="TYROSINE-PROTEIN KINASE"/>
    <property type="match status" value="1"/>
</dbReference>
<dbReference type="InterPro" id="IPR020635">
    <property type="entry name" value="Tyr_kinase_cat_dom"/>
</dbReference>
<dbReference type="Pfam" id="PF07714">
    <property type="entry name" value="PK_Tyr_Ser-Thr"/>
    <property type="match status" value="1"/>
</dbReference>
<evidence type="ECO:0000256" key="5">
    <source>
        <dbReference type="ARBA" id="ARBA00023137"/>
    </source>
</evidence>
<keyword evidence="1 9" id="KW-0808">Transferase</keyword>
<dbReference type="OrthoDB" id="5863201at2759"/>
<keyword evidence="13" id="KW-1185">Reference proteome</keyword>
<feature type="domain" description="Protein kinase" evidence="11">
    <location>
        <begin position="155"/>
        <end position="418"/>
    </location>
</feature>
<dbReference type="PRINTS" id="PR00109">
    <property type="entry name" value="TYRKINASE"/>
</dbReference>
<keyword evidence="3 9" id="KW-0418">Kinase</keyword>
<evidence type="ECO:0000259" key="11">
    <source>
        <dbReference type="PROSITE" id="PS50011"/>
    </source>
</evidence>
<keyword evidence="7" id="KW-0727">SH2 domain</keyword>
<dbReference type="SMART" id="SM00219">
    <property type="entry name" value="TyrKc"/>
    <property type="match status" value="1"/>
</dbReference>
<evidence type="ECO:0000256" key="2">
    <source>
        <dbReference type="ARBA" id="ARBA00022741"/>
    </source>
</evidence>
<dbReference type="Gene3D" id="1.10.510.10">
    <property type="entry name" value="Transferase(Phosphotransferase) domain 1"/>
    <property type="match status" value="1"/>
</dbReference>
<dbReference type="PROSITE" id="PS00109">
    <property type="entry name" value="PROTEIN_KINASE_TYR"/>
    <property type="match status" value="1"/>
</dbReference>
<dbReference type="PROSITE" id="PS00107">
    <property type="entry name" value="PROTEIN_KINASE_ATP"/>
    <property type="match status" value="1"/>
</dbReference>
<dbReference type="Proteomes" id="UP000053766">
    <property type="component" value="Unassembled WGS sequence"/>
</dbReference>
<dbReference type="SUPFAM" id="SSF55550">
    <property type="entry name" value="SH2 domain"/>
    <property type="match status" value="1"/>
</dbReference>
<evidence type="ECO:0000256" key="3">
    <source>
        <dbReference type="ARBA" id="ARBA00022777"/>
    </source>
</evidence>